<dbReference type="InterPro" id="IPR000477">
    <property type="entry name" value="RT_dom"/>
</dbReference>
<dbReference type="AlphaFoldDB" id="A0A699KA34"/>
<dbReference type="PANTHER" id="PTHR24559:SF444">
    <property type="entry name" value="REVERSE TRANSCRIPTASE DOMAIN-CONTAINING PROTEIN"/>
    <property type="match status" value="1"/>
</dbReference>
<dbReference type="InterPro" id="IPR053134">
    <property type="entry name" value="RNA-dir_DNA_polymerase"/>
</dbReference>
<evidence type="ECO:0000313" key="3">
    <source>
        <dbReference type="EMBL" id="GFA84110.1"/>
    </source>
</evidence>
<sequence>MQNQLTNLTDLITKFMNSNTASTSSSGTLPSNTIANLKSNLKAITTQSGVSYDGPQLPPLVVENKPEATKDTVNLTNNKNTKDVQPQAVQSKYPVSTEPTIAPGSASKPNPKALIPYPSRRNDKRNREKANNRIEKFYQIFKDMSMAECLALEDLSASINLMPLSVWKRLSLPDLTPTCMTLKLADHSISHPVRVAEDVYVKEVLGFSDTISSGNPTPFHDLIVSATSPTLTSFGNSDFLLEEVDAFLAIEDEPTSSQFHQSYLDPDGDILILEAFLNDDPSLPLLIKEIICLKFARNLKSVKLKPTNLQLMNPQQFNSKLYLPTSNMHSRKMTTSHLPVHCVPNKGGFTVVENKDNELISTRLVTGWRVCIDYRKLNEATQKDQFPLPFMDQMPERLTGNQYYCFLDGFYGYFQIPIDPKDQEKATFTCPYETFAYRRMPFGYAMLQARFRGARWQFSMI</sequence>
<dbReference type="InterPro" id="IPR043502">
    <property type="entry name" value="DNA/RNA_pol_sf"/>
</dbReference>
<keyword evidence="3" id="KW-0695">RNA-directed DNA polymerase</keyword>
<feature type="compositionally biased region" description="Polar residues" evidence="1">
    <location>
        <begin position="73"/>
        <end position="99"/>
    </location>
</feature>
<dbReference type="CDD" id="cd01647">
    <property type="entry name" value="RT_LTR"/>
    <property type="match status" value="1"/>
</dbReference>
<dbReference type="InterPro" id="IPR043128">
    <property type="entry name" value="Rev_trsase/Diguanyl_cyclase"/>
</dbReference>
<name>A0A699KA34_TANCI</name>
<comment type="caution">
    <text evidence="3">The sequence shown here is derived from an EMBL/GenBank/DDBJ whole genome shotgun (WGS) entry which is preliminary data.</text>
</comment>
<gene>
    <name evidence="3" type="ORF">Tci_656082</name>
</gene>
<accession>A0A699KA34</accession>
<feature type="region of interest" description="Disordered" evidence="1">
    <location>
        <begin position="73"/>
        <end position="129"/>
    </location>
</feature>
<dbReference type="Pfam" id="PF00078">
    <property type="entry name" value="RVT_1"/>
    <property type="match status" value="1"/>
</dbReference>
<keyword evidence="3" id="KW-0808">Transferase</keyword>
<dbReference type="Gene3D" id="3.30.70.270">
    <property type="match status" value="1"/>
</dbReference>
<evidence type="ECO:0000259" key="2">
    <source>
        <dbReference type="Pfam" id="PF00078"/>
    </source>
</evidence>
<protein>
    <submittedName>
        <fullName evidence="3">Reverse transcriptase domain-containing protein</fullName>
    </submittedName>
</protein>
<proteinExistence type="predicted"/>
<reference evidence="3" key="1">
    <citation type="journal article" date="2019" name="Sci. Rep.">
        <title>Draft genome of Tanacetum cinerariifolium, the natural source of mosquito coil.</title>
        <authorList>
            <person name="Yamashiro T."/>
            <person name="Shiraishi A."/>
            <person name="Satake H."/>
            <person name="Nakayama K."/>
        </authorList>
    </citation>
    <scope>NUCLEOTIDE SEQUENCE</scope>
</reference>
<dbReference type="GO" id="GO:0003964">
    <property type="term" value="F:RNA-directed DNA polymerase activity"/>
    <property type="evidence" value="ECO:0007669"/>
    <property type="project" value="UniProtKB-KW"/>
</dbReference>
<dbReference type="Gene3D" id="3.10.10.10">
    <property type="entry name" value="HIV Type 1 Reverse Transcriptase, subunit A, domain 1"/>
    <property type="match status" value="1"/>
</dbReference>
<feature type="domain" description="Reverse transcriptase" evidence="2">
    <location>
        <begin position="365"/>
        <end position="445"/>
    </location>
</feature>
<keyword evidence="3" id="KW-0548">Nucleotidyltransferase</keyword>
<evidence type="ECO:0000256" key="1">
    <source>
        <dbReference type="SAM" id="MobiDB-lite"/>
    </source>
</evidence>
<dbReference type="SUPFAM" id="SSF56672">
    <property type="entry name" value="DNA/RNA polymerases"/>
    <property type="match status" value="1"/>
</dbReference>
<organism evidence="3">
    <name type="scientific">Tanacetum cinerariifolium</name>
    <name type="common">Dalmatian daisy</name>
    <name type="synonym">Chrysanthemum cinerariifolium</name>
    <dbReference type="NCBI Taxonomy" id="118510"/>
    <lineage>
        <taxon>Eukaryota</taxon>
        <taxon>Viridiplantae</taxon>
        <taxon>Streptophyta</taxon>
        <taxon>Embryophyta</taxon>
        <taxon>Tracheophyta</taxon>
        <taxon>Spermatophyta</taxon>
        <taxon>Magnoliopsida</taxon>
        <taxon>eudicotyledons</taxon>
        <taxon>Gunneridae</taxon>
        <taxon>Pentapetalae</taxon>
        <taxon>asterids</taxon>
        <taxon>campanulids</taxon>
        <taxon>Asterales</taxon>
        <taxon>Asteraceae</taxon>
        <taxon>Asteroideae</taxon>
        <taxon>Anthemideae</taxon>
        <taxon>Anthemidinae</taxon>
        <taxon>Tanacetum</taxon>
    </lineage>
</organism>
<dbReference type="EMBL" id="BKCJ010498304">
    <property type="protein sequence ID" value="GFA84110.1"/>
    <property type="molecule type" value="Genomic_DNA"/>
</dbReference>
<dbReference type="PANTHER" id="PTHR24559">
    <property type="entry name" value="TRANSPOSON TY3-I GAG-POL POLYPROTEIN"/>
    <property type="match status" value="1"/>
</dbReference>